<protein>
    <recommendedName>
        <fullName evidence="4">Type II secretion system protein</fullName>
    </recommendedName>
</protein>
<reference evidence="2 3" key="1">
    <citation type="submission" date="2022-09" db="EMBL/GenBank/DDBJ databases">
        <authorList>
            <person name="Kop L."/>
        </authorList>
    </citation>
    <scope>NUCLEOTIDE SEQUENCE [LARGE SCALE GENOMIC DNA]</scope>
    <source>
        <strain evidence="2 3">347</strain>
    </source>
</reference>
<keyword evidence="1" id="KW-0812">Transmembrane</keyword>
<dbReference type="EMBL" id="OX336137">
    <property type="protein sequence ID" value="CAI2716898.1"/>
    <property type="molecule type" value="Genomic_DNA"/>
</dbReference>
<evidence type="ECO:0000313" key="2">
    <source>
        <dbReference type="EMBL" id="CAI2716898.1"/>
    </source>
</evidence>
<proteinExistence type="predicted"/>
<dbReference type="Gene3D" id="3.30.700.10">
    <property type="entry name" value="Glycoprotein, Type 4 Pilin"/>
    <property type="match status" value="1"/>
</dbReference>
<dbReference type="InterPro" id="IPR012902">
    <property type="entry name" value="N_methyl_site"/>
</dbReference>
<dbReference type="RefSeq" id="WP_282009883.1">
    <property type="nucleotide sequence ID" value="NZ_OX336137.1"/>
</dbReference>
<gene>
    <name evidence="2" type="ORF">NSPWAT_0038</name>
</gene>
<organism evidence="2 3">
    <name type="scientific">Nitrospina watsonii</name>
    <dbReference type="NCBI Taxonomy" id="1323948"/>
    <lineage>
        <taxon>Bacteria</taxon>
        <taxon>Pseudomonadati</taxon>
        <taxon>Nitrospinota/Tectimicrobiota group</taxon>
        <taxon>Nitrospinota</taxon>
        <taxon>Nitrospinia</taxon>
        <taxon>Nitrospinales</taxon>
        <taxon>Nitrospinaceae</taxon>
        <taxon>Nitrospina</taxon>
    </lineage>
</organism>
<feature type="transmembrane region" description="Helical" evidence="1">
    <location>
        <begin position="24"/>
        <end position="44"/>
    </location>
</feature>
<keyword evidence="1" id="KW-0472">Membrane</keyword>
<keyword evidence="3" id="KW-1185">Reference proteome</keyword>
<dbReference type="Proteomes" id="UP001157733">
    <property type="component" value="Chromosome"/>
</dbReference>
<accession>A0ABN8VT45</accession>
<sequence>MTKKAALNKNRCQRAHGVRTENGFTFIELVMVIVMVGLLASIAIQRMIDMAKQAETTAEGTTIEILRSNLLSVMGEQMLAGKQASFPDNPFADLNKIPEGYEPGRKEKPTGQDPDANLWVYVPATGNEILDPEEAGTTLQAFDVAGYIYHQRKDGSVYRWAYDQGRGAISRKFPVPESELELALERVVISDQK</sequence>
<keyword evidence="1" id="KW-1133">Transmembrane helix</keyword>
<dbReference type="NCBIfam" id="TIGR02532">
    <property type="entry name" value="IV_pilin_GFxxxE"/>
    <property type="match status" value="1"/>
</dbReference>
<name>A0ABN8VT45_9BACT</name>
<evidence type="ECO:0000313" key="3">
    <source>
        <dbReference type="Proteomes" id="UP001157733"/>
    </source>
</evidence>
<evidence type="ECO:0008006" key="4">
    <source>
        <dbReference type="Google" id="ProtNLM"/>
    </source>
</evidence>
<dbReference type="SUPFAM" id="SSF54523">
    <property type="entry name" value="Pili subunits"/>
    <property type="match status" value="1"/>
</dbReference>
<evidence type="ECO:0000256" key="1">
    <source>
        <dbReference type="SAM" id="Phobius"/>
    </source>
</evidence>
<dbReference type="InterPro" id="IPR045584">
    <property type="entry name" value="Pilin-like"/>
</dbReference>